<keyword evidence="2" id="KW-0808">Transferase</keyword>
<dbReference type="AlphaFoldDB" id="A0A2M8H9S7"/>
<dbReference type="Gene3D" id="3.40.630.30">
    <property type="match status" value="1"/>
</dbReference>
<protein>
    <submittedName>
        <fullName evidence="2">GNAT family N-acetyltransferase</fullName>
    </submittedName>
</protein>
<dbReference type="EMBL" id="PGCP01000014">
    <property type="protein sequence ID" value="PJC93332.1"/>
    <property type="molecule type" value="Genomic_DNA"/>
</dbReference>
<dbReference type="OrthoDB" id="5355033at2"/>
<dbReference type="Pfam" id="PF13673">
    <property type="entry name" value="Acetyltransf_10"/>
    <property type="match status" value="1"/>
</dbReference>
<name>A0A2M8H9S7_9GAMM</name>
<evidence type="ECO:0000313" key="3">
    <source>
        <dbReference type="Proteomes" id="UP000232060"/>
    </source>
</evidence>
<organism evidence="2 3">
    <name type="scientific">Aeromonas lusitana</name>
    <dbReference type="NCBI Taxonomy" id="931529"/>
    <lineage>
        <taxon>Bacteria</taxon>
        <taxon>Pseudomonadati</taxon>
        <taxon>Pseudomonadota</taxon>
        <taxon>Gammaproteobacteria</taxon>
        <taxon>Aeromonadales</taxon>
        <taxon>Aeromonadaceae</taxon>
        <taxon>Aeromonas</taxon>
    </lineage>
</organism>
<proteinExistence type="predicted"/>
<dbReference type="GO" id="GO:0016747">
    <property type="term" value="F:acyltransferase activity, transferring groups other than amino-acyl groups"/>
    <property type="evidence" value="ECO:0007669"/>
    <property type="project" value="InterPro"/>
</dbReference>
<dbReference type="SUPFAM" id="SSF55729">
    <property type="entry name" value="Acyl-CoA N-acyltransferases (Nat)"/>
    <property type="match status" value="1"/>
</dbReference>
<evidence type="ECO:0000313" key="2">
    <source>
        <dbReference type="EMBL" id="PJC93332.1"/>
    </source>
</evidence>
<dbReference type="PANTHER" id="PTHR43451:SF1">
    <property type="entry name" value="ACETYLTRANSFERASE"/>
    <property type="match status" value="1"/>
</dbReference>
<feature type="domain" description="N-acetyltransferase" evidence="1">
    <location>
        <begin position="17"/>
        <end position="182"/>
    </location>
</feature>
<sequence length="185" mass="20459">MSPSMPDASQSQNPVTYQVVPLDEGHIPALLALFEQSVRQAGPEHYSPEQVERWAQGARHPGLVTQLREHHGWVIEQAPEQAGTQMAEQGTKPITPLGFVTLSQDGHLSLLYVSADHQRQGLGSRLLETAMQAARRLGLRLLTTEASTFSLGLFLRHGFEQTGLETVERGGVSFIRHRLHCRLPS</sequence>
<dbReference type="CDD" id="cd04301">
    <property type="entry name" value="NAT_SF"/>
    <property type="match status" value="1"/>
</dbReference>
<dbReference type="PANTHER" id="PTHR43451">
    <property type="entry name" value="ACETYLTRANSFERASE (GNAT) FAMILY PROTEIN"/>
    <property type="match status" value="1"/>
</dbReference>
<keyword evidence="3" id="KW-1185">Reference proteome</keyword>
<dbReference type="InterPro" id="IPR052564">
    <property type="entry name" value="N-acetyltrans/Recomb-assoc"/>
</dbReference>
<comment type="caution">
    <text evidence="2">The sequence shown here is derived from an EMBL/GenBank/DDBJ whole genome shotgun (WGS) entry which is preliminary data.</text>
</comment>
<reference evidence="2 3" key="1">
    <citation type="submission" date="2017-11" db="EMBL/GenBank/DDBJ databases">
        <title>Draft genome sequence of environmental isolate Aeromonas lusitania sp. nov. MDC 2473.</title>
        <authorList>
            <person name="Colston S.M."/>
            <person name="Navarro A."/>
            <person name="Martinez-Murcia A.J."/>
            <person name="Graf J."/>
        </authorList>
    </citation>
    <scope>NUCLEOTIDE SEQUENCE [LARGE SCALE GENOMIC DNA]</scope>
    <source>
        <strain evidence="2 3">MDC 2473</strain>
    </source>
</reference>
<dbReference type="InterPro" id="IPR016181">
    <property type="entry name" value="Acyl_CoA_acyltransferase"/>
</dbReference>
<evidence type="ECO:0000259" key="1">
    <source>
        <dbReference type="PROSITE" id="PS51186"/>
    </source>
</evidence>
<gene>
    <name evidence="2" type="ORF">CUC44_10345</name>
</gene>
<dbReference type="Proteomes" id="UP000232060">
    <property type="component" value="Unassembled WGS sequence"/>
</dbReference>
<accession>A0A2M8H9S7</accession>
<dbReference type="InterPro" id="IPR000182">
    <property type="entry name" value="GNAT_dom"/>
</dbReference>
<dbReference type="PROSITE" id="PS51186">
    <property type="entry name" value="GNAT"/>
    <property type="match status" value="1"/>
</dbReference>